<protein>
    <submittedName>
        <fullName evidence="5 6">Histidine phosphatase</fullName>
    </submittedName>
</protein>
<dbReference type="PANTHER" id="PTHR48100:SF1">
    <property type="entry name" value="HISTIDINE PHOSPHATASE FAMILY PROTEIN-RELATED"/>
    <property type="match status" value="1"/>
</dbReference>
<dbReference type="Proteomes" id="UP000216107">
    <property type="component" value="Unassembled WGS sequence"/>
</dbReference>
<dbReference type="Proteomes" id="UP000623509">
    <property type="component" value="Unassembled WGS sequence"/>
</dbReference>
<keyword evidence="8" id="KW-1185">Reference proteome</keyword>
<evidence type="ECO:0000313" key="8">
    <source>
        <dbReference type="Proteomes" id="UP000623509"/>
    </source>
</evidence>
<dbReference type="SUPFAM" id="SSF53254">
    <property type="entry name" value="Phosphoglycerate mutase-like"/>
    <property type="match status" value="1"/>
</dbReference>
<sequence length="189" mass="21246">MTEAITLYVARHGQTRLNREWRFQGSTDEPLDETGLAQAKALAERVPAGIGLLAVSPLLRARQTAGYVAQRQGLEMVLMEEFRERAFGVFEGLGQEELESQYAELWHGGIVREWDAAPPGGETIREVKMRVERGLTRLREGAHEPVLLVAHSFVARMIKLLLNGLPESTIYDGEMLGNAEFETYRLPRN</sequence>
<dbReference type="InterPro" id="IPR001345">
    <property type="entry name" value="PG/BPGM_mutase_AS"/>
</dbReference>
<comment type="caution">
    <text evidence="6">The sequence shown here is derived from an EMBL/GenBank/DDBJ whole genome shotgun (WGS) entry which is preliminary data.</text>
</comment>
<dbReference type="Gene3D" id="3.40.50.1240">
    <property type="entry name" value="Phosphoglycerate mutase-like"/>
    <property type="match status" value="1"/>
</dbReference>
<dbReference type="Pfam" id="PF00300">
    <property type="entry name" value="His_Phos_1"/>
    <property type="match status" value="1"/>
</dbReference>
<dbReference type="AlphaFoldDB" id="A0A272EN88"/>
<dbReference type="InterPro" id="IPR050275">
    <property type="entry name" value="PGM_Phosphatase"/>
</dbReference>
<dbReference type="InterPro" id="IPR029033">
    <property type="entry name" value="His_PPase_superfam"/>
</dbReference>
<dbReference type="InterPro" id="IPR013078">
    <property type="entry name" value="His_Pase_superF_clade-1"/>
</dbReference>
<dbReference type="SMART" id="SM00855">
    <property type="entry name" value="PGAM"/>
    <property type="match status" value="1"/>
</dbReference>
<evidence type="ECO:0000313" key="6">
    <source>
        <dbReference type="EMBL" id="PAS91573.1"/>
    </source>
</evidence>
<dbReference type="OrthoDB" id="9783269at2"/>
<dbReference type="GO" id="GO:0005737">
    <property type="term" value="C:cytoplasm"/>
    <property type="evidence" value="ECO:0007669"/>
    <property type="project" value="TreeGrafter"/>
</dbReference>
<evidence type="ECO:0000313" key="5">
    <source>
        <dbReference type="EMBL" id="KAF7598028.1"/>
    </source>
</evidence>
<keyword evidence="1" id="KW-0324">Glycolysis</keyword>
<evidence type="ECO:0000256" key="2">
    <source>
        <dbReference type="ARBA" id="ARBA00023235"/>
    </source>
</evidence>
<evidence type="ECO:0000313" key="7">
    <source>
        <dbReference type="Proteomes" id="UP000216107"/>
    </source>
</evidence>
<evidence type="ECO:0000256" key="4">
    <source>
        <dbReference type="PIRSR" id="PIRSR613078-2"/>
    </source>
</evidence>
<dbReference type="PROSITE" id="PS00175">
    <property type="entry name" value="PG_MUTASE"/>
    <property type="match status" value="1"/>
</dbReference>
<evidence type="ECO:0000256" key="1">
    <source>
        <dbReference type="ARBA" id="ARBA00023152"/>
    </source>
</evidence>
<evidence type="ECO:0000256" key="3">
    <source>
        <dbReference type="PIRSR" id="PIRSR613078-1"/>
    </source>
</evidence>
<dbReference type="RefSeq" id="WP_095525758.1">
    <property type="nucleotide sequence ID" value="NZ_MDUX01000069.1"/>
</dbReference>
<dbReference type="PANTHER" id="PTHR48100">
    <property type="entry name" value="BROAD-SPECIFICITY PHOSPHATASE YOR283W-RELATED"/>
    <property type="match status" value="1"/>
</dbReference>
<dbReference type="PIRSF" id="PIRSF000709">
    <property type="entry name" value="6PFK_2-Ptase"/>
    <property type="match status" value="1"/>
</dbReference>
<dbReference type="EMBL" id="MDUX01000069">
    <property type="protein sequence ID" value="KAF7598028.1"/>
    <property type="molecule type" value="Genomic_DNA"/>
</dbReference>
<gene>
    <name evidence="5" type="ORF">BGI27_15580</name>
    <name evidence="6" type="ORF">CGU29_15620</name>
</gene>
<feature type="binding site" evidence="4">
    <location>
        <position position="60"/>
    </location>
    <ligand>
        <name>substrate</name>
    </ligand>
</feature>
<feature type="binding site" evidence="4">
    <location>
        <begin position="11"/>
        <end position="18"/>
    </location>
    <ligand>
        <name>substrate</name>
    </ligand>
</feature>
<proteinExistence type="predicted"/>
<organism evidence="6 7">
    <name type="scientific">Candidatus Dactylopiibacterium carminicum</name>
    <dbReference type="NCBI Taxonomy" id="857335"/>
    <lineage>
        <taxon>Bacteria</taxon>
        <taxon>Pseudomonadati</taxon>
        <taxon>Pseudomonadota</taxon>
        <taxon>Betaproteobacteria</taxon>
        <taxon>Rhodocyclales</taxon>
        <taxon>Rhodocyclaceae</taxon>
        <taxon>Candidatus Dactylopiibacterium</taxon>
    </lineage>
</organism>
<keyword evidence="2" id="KW-0413">Isomerase</keyword>
<feature type="active site" description="Proton donor/acceptor" evidence="3">
    <location>
        <position position="84"/>
    </location>
</feature>
<dbReference type="GO" id="GO:0016791">
    <property type="term" value="F:phosphatase activity"/>
    <property type="evidence" value="ECO:0007669"/>
    <property type="project" value="TreeGrafter"/>
</dbReference>
<feature type="active site" description="Tele-phosphohistidine intermediate" evidence="3">
    <location>
        <position position="12"/>
    </location>
</feature>
<name>A0A272EN88_9RHOO</name>
<accession>A0A272EN88</accession>
<reference evidence="6 7" key="2">
    <citation type="submission" date="2017-07" db="EMBL/GenBank/DDBJ databases">
        <title>Candidatus Dactylopiibacterium carminicum, a nitrogen-fixing symbiont of the cochineal insect Dactylopius coccus and Dactylopius opuntiae (Hemiptera: Coccoidea: Dactylopiidae).</title>
        <authorList>
            <person name="Vera A."/>
        </authorList>
    </citation>
    <scope>NUCLEOTIDE SEQUENCE [LARGE SCALE GENOMIC DNA]</scope>
    <source>
        <strain evidence="6 7">NFDCM</strain>
    </source>
</reference>
<reference evidence="5 8" key="1">
    <citation type="submission" date="2016-08" db="EMBL/GenBank/DDBJ databases">
        <title>Candidatus Dactylopiibacterium carminicum genome sequence.</title>
        <authorList>
            <person name="Ramirez-Puebla S.T."/>
            <person name="Ormeno-Orrillo E."/>
            <person name="Vera-Ponce De Leon A."/>
            <person name="Luis L."/>
            <person name="Sanchez-Flores A."/>
            <person name="Monica R."/>
            <person name="Martinez-Romero E."/>
        </authorList>
    </citation>
    <scope>NUCLEOTIDE SEQUENCE [LARGE SCALE GENOMIC DNA]</scope>
    <source>
        <strain evidence="5">END1</strain>
    </source>
</reference>
<dbReference type="CDD" id="cd07067">
    <property type="entry name" value="HP_PGM_like"/>
    <property type="match status" value="1"/>
</dbReference>
<dbReference type="EMBL" id="NMRN01000073">
    <property type="protein sequence ID" value="PAS91573.1"/>
    <property type="molecule type" value="Genomic_DNA"/>
</dbReference>